<evidence type="ECO:0000256" key="1">
    <source>
        <dbReference type="ARBA" id="ARBA00006734"/>
    </source>
</evidence>
<evidence type="ECO:0000256" key="7">
    <source>
        <dbReference type="ARBA" id="ARBA00031267"/>
    </source>
</evidence>
<dbReference type="EC" id="2.5.1.60" evidence="2 9"/>
<dbReference type="AlphaFoldDB" id="A0A286UVC7"/>
<dbReference type="InterPro" id="IPR002088">
    <property type="entry name" value="Prenyl_trans_a"/>
</dbReference>
<dbReference type="OrthoDB" id="1658at2759"/>
<evidence type="ECO:0000313" key="11">
    <source>
        <dbReference type="Proteomes" id="UP000217199"/>
    </source>
</evidence>
<accession>A0A286UVC7</accession>
<evidence type="ECO:0000256" key="6">
    <source>
        <dbReference type="ARBA" id="ARBA00022737"/>
    </source>
</evidence>
<dbReference type="STRING" id="2282107.A0A286UVC7"/>
<comment type="similarity">
    <text evidence="1 9">Belongs to the protein prenyltransferase subunit alpha family.</text>
</comment>
<comment type="function">
    <text evidence="9">Catalyzes the transfer of a geranyl-geranyl moiety from geranyl-geranyl pyrophosphate to cysteines occuring in specific C-terminal amino acid sequences.</text>
</comment>
<evidence type="ECO:0000313" key="10">
    <source>
        <dbReference type="EMBL" id="PAV23556.1"/>
    </source>
</evidence>
<dbReference type="Proteomes" id="UP000217199">
    <property type="component" value="Unassembled WGS sequence"/>
</dbReference>
<dbReference type="SUPFAM" id="SSF48439">
    <property type="entry name" value="Protein prenylyltransferase"/>
    <property type="match status" value="1"/>
</dbReference>
<keyword evidence="4 9" id="KW-0637">Prenyltransferase</keyword>
<sequence>MHGVRRTAKLSAEAQEARRLKEQAQLQEYLKLTEDVLTRKKTRDYSHEALNLTTRLLTLNPELYTVWNYRRDIFTNGIFTEAQCTQKDINDILSTDLELTMSFLRQHPKVYWIWNHRRWCLEHVPEGPEEDPLGWKKKNWELELRAVEKMLDADARNFHAWDYRRYVLASMPVKRPEATELDYTLRKIEANFSNFSAWHQRSKVYASLWEQGLLEEAKCKDEEFELVKQALYVDPYDQSSWIYHRWLVGDGSNKSILEREIQVIEELAEVEPNCKWCLESLVYYKQLLAAKHLHVNEDKAGAIRAECLAMLKTLGNVDPYRVRRYQELAERLSRVNYD</sequence>
<dbReference type="PROSITE" id="PS51147">
    <property type="entry name" value="PFTA"/>
    <property type="match status" value="5"/>
</dbReference>
<dbReference type="GO" id="GO:0005968">
    <property type="term" value="C:Rab-protein geranylgeranyltransferase complex"/>
    <property type="evidence" value="ECO:0007669"/>
    <property type="project" value="TreeGrafter"/>
</dbReference>
<dbReference type="PANTHER" id="PTHR11129:SF2">
    <property type="entry name" value="GERANYLGERANYL TRANSFERASE TYPE-2 SUBUNIT ALPHA"/>
    <property type="match status" value="1"/>
</dbReference>
<comment type="caution">
    <text evidence="10">The sequence shown here is derived from an EMBL/GenBank/DDBJ whole genome shotgun (WGS) entry which is preliminary data.</text>
</comment>
<evidence type="ECO:0000256" key="9">
    <source>
        <dbReference type="RuleBase" id="RU367120"/>
    </source>
</evidence>
<evidence type="ECO:0000256" key="2">
    <source>
        <dbReference type="ARBA" id="ARBA00012656"/>
    </source>
</evidence>
<keyword evidence="6" id="KW-0677">Repeat</keyword>
<proteinExistence type="inferred from homology"/>
<comment type="catalytic activity">
    <reaction evidence="8 9">
        <text>geranylgeranyl diphosphate + L-cysteinyl-[protein] = S-geranylgeranyl-L-cysteinyl-[protein] + diphosphate</text>
        <dbReference type="Rhea" id="RHEA:21240"/>
        <dbReference type="Rhea" id="RHEA-COMP:10131"/>
        <dbReference type="Rhea" id="RHEA-COMP:11537"/>
        <dbReference type="ChEBI" id="CHEBI:29950"/>
        <dbReference type="ChEBI" id="CHEBI:33019"/>
        <dbReference type="ChEBI" id="CHEBI:57533"/>
        <dbReference type="ChEBI" id="CHEBI:86021"/>
        <dbReference type="EC" id="2.5.1.60"/>
    </reaction>
</comment>
<dbReference type="InParanoid" id="A0A286UVC7"/>
<dbReference type="Pfam" id="PF01239">
    <property type="entry name" value="PPTA"/>
    <property type="match status" value="5"/>
</dbReference>
<evidence type="ECO:0000256" key="4">
    <source>
        <dbReference type="ARBA" id="ARBA00022602"/>
    </source>
</evidence>
<organism evidence="10 11">
    <name type="scientific">Pyrrhoderma noxium</name>
    <dbReference type="NCBI Taxonomy" id="2282107"/>
    <lineage>
        <taxon>Eukaryota</taxon>
        <taxon>Fungi</taxon>
        <taxon>Dikarya</taxon>
        <taxon>Basidiomycota</taxon>
        <taxon>Agaricomycotina</taxon>
        <taxon>Agaricomycetes</taxon>
        <taxon>Hymenochaetales</taxon>
        <taxon>Hymenochaetaceae</taxon>
        <taxon>Pyrrhoderma</taxon>
    </lineage>
</organism>
<dbReference type="FunCoup" id="A0A286UVC7">
    <property type="interactions" value="53"/>
</dbReference>
<evidence type="ECO:0000256" key="5">
    <source>
        <dbReference type="ARBA" id="ARBA00022679"/>
    </source>
</evidence>
<dbReference type="PANTHER" id="PTHR11129">
    <property type="entry name" value="PROTEIN FARNESYLTRANSFERASE ALPHA SUBUNIT/RAB GERANYLGERANYL TRANSFERASE ALPHA SUBUNIT"/>
    <property type="match status" value="1"/>
</dbReference>
<evidence type="ECO:0000256" key="8">
    <source>
        <dbReference type="ARBA" id="ARBA00047658"/>
    </source>
</evidence>
<protein>
    <recommendedName>
        <fullName evidence="3 9">Geranylgeranyl transferase type-2 subunit alpha</fullName>
        <ecNumber evidence="2 9">2.5.1.60</ecNumber>
    </recommendedName>
    <alternativeName>
        <fullName evidence="7 9">Geranylgeranyl transferase type II subunit alpha</fullName>
    </alternativeName>
</protein>
<dbReference type="EMBL" id="NBII01000001">
    <property type="protein sequence ID" value="PAV23556.1"/>
    <property type="molecule type" value="Genomic_DNA"/>
</dbReference>
<keyword evidence="5 9" id="KW-0808">Transferase</keyword>
<dbReference type="GO" id="GO:0004663">
    <property type="term" value="F:Rab geranylgeranyltransferase activity"/>
    <property type="evidence" value="ECO:0007669"/>
    <property type="project" value="UniProtKB-UniRule"/>
</dbReference>
<evidence type="ECO:0000256" key="3">
    <source>
        <dbReference type="ARBA" id="ARBA00014772"/>
    </source>
</evidence>
<dbReference type="Gene3D" id="1.25.40.120">
    <property type="entry name" value="Protein prenylyltransferase"/>
    <property type="match status" value="1"/>
</dbReference>
<keyword evidence="11" id="KW-1185">Reference proteome</keyword>
<reference evidence="10 11" key="1">
    <citation type="journal article" date="2017" name="Mol. Ecol.">
        <title>Comparative and population genomic landscape of Phellinus noxius: A hypervariable fungus causing root rot in trees.</title>
        <authorList>
            <person name="Chung C.L."/>
            <person name="Lee T.J."/>
            <person name="Akiba M."/>
            <person name="Lee H.H."/>
            <person name="Kuo T.H."/>
            <person name="Liu D."/>
            <person name="Ke H.M."/>
            <person name="Yokoi T."/>
            <person name="Roa M.B."/>
            <person name="Lu M.J."/>
            <person name="Chang Y.Y."/>
            <person name="Ann P.J."/>
            <person name="Tsai J.N."/>
            <person name="Chen C.Y."/>
            <person name="Tzean S.S."/>
            <person name="Ota Y."/>
            <person name="Hattori T."/>
            <person name="Sahashi N."/>
            <person name="Liou R.F."/>
            <person name="Kikuchi T."/>
            <person name="Tsai I.J."/>
        </authorList>
    </citation>
    <scope>NUCLEOTIDE SEQUENCE [LARGE SCALE GENOMIC DNA]</scope>
    <source>
        <strain evidence="10 11">FFPRI411160</strain>
    </source>
</reference>
<dbReference type="FunFam" id="1.25.40.120:FF:000035">
    <property type="entry name" value="Geranylgeranyl transferase type-2 subunit alpha"/>
    <property type="match status" value="1"/>
</dbReference>
<dbReference type="GO" id="GO:0097354">
    <property type="term" value="P:prenylation"/>
    <property type="evidence" value="ECO:0007669"/>
    <property type="project" value="UniProtKB-UniRule"/>
</dbReference>
<name>A0A286UVC7_9AGAM</name>
<gene>
    <name evidence="10" type="ORF">PNOK_0062400</name>
</gene>